<evidence type="ECO:0000313" key="2">
    <source>
        <dbReference type="EMBL" id="PWN94093.1"/>
    </source>
</evidence>
<accession>A0A316Z1N7</accession>
<dbReference type="InterPro" id="IPR027417">
    <property type="entry name" value="P-loop_NTPase"/>
</dbReference>
<dbReference type="SUPFAM" id="SSF52540">
    <property type="entry name" value="P-loop containing nucleoside triphosphate hydrolases"/>
    <property type="match status" value="1"/>
</dbReference>
<feature type="compositionally biased region" description="Low complexity" evidence="1">
    <location>
        <begin position="301"/>
        <end position="318"/>
    </location>
</feature>
<evidence type="ECO:0000256" key="1">
    <source>
        <dbReference type="SAM" id="MobiDB-lite"/>
    </source>
</evidence>
<protein>
    <submittedName>
        <fullName evidence="2">Uncharacterized protein</fullName>
    </submittedName>
</protein>
<name>A0A316Z1N7_9BASI</name>
<dbReference type="RefSeq" id="XP_025381291.1">
    <property type="nucleotide sequence ID" value="XM_025523207.1"/>
</dbReference>
<sequence>MANSASKTEPVPVIIWCVPRSCSTAFERGFLQRKDTRCFHEPMGDPFYFGETRPNRRYSDEECKKSGYWDKTLEGTMRSLLEPSTYDVDVAKGKTECKYIFIKDMALYLFAPDLLRALHPSSKSYPGEASSGDKLSKQLQGLENPTVLPIDLLRRFKHTFLIRTPQKSVPSYYKCVEEKMMGYSYFDPAEVGYAEIKILYDWMSNPESSFNKAPEDELATYPGQIQSQAQPLPLVDASVLLSNPEHTISSYCAAVGMPYDPSMLSWESGPVEEFAKWGAFHAVAENSTGFKKETPICDEAAAAGKRTSTSSASSGSETDTSKPGGSGKRQLSQEVLDTITATMDAYNYLYARRTIHAPAADGKK</sequence>
<dbReference type="STRING" id="215250.A0A316Z1N7"/>
<proteinExistence type="predicted"/>
<organism evidence="2 3">
    <name type="scientific">Acaromyces ingoldii</name>
    <dbReference type="NCBI Taxonomy" id="215250"/>
    <lineage>
        <taxon>Eukaryota</taxon>
        <taxon>Fungi</taxon>
        <taxon>Dikarya</taxon>
        <taxon>Basidiomycota</taxon>
        <taxon>Ustilaginomycotina</taxon>
        <taxon>Exobasidiomycetes</taxon>
        <taxon>Exobasidiales</taxon>
        <taxon>Cryptobasidiaceae</taxon>
        <taxon>Acaromyces</taxon>
    </lineage>
</organism>
<dbReference type="EMBL" id="KZ819634">
    <property type="protein sequence ID" value="PWN94093.1"/>
    <property type="molecule type" value="Genomic_DNA"/>
</dbReference>
<dbReference type="InterPro" id="IPR053226">
    <property type="entry name" value="Pyrrolopyrazine_biosynth_F"/>
</dbReference>
<gene>
    <name evidence="2" type="ORF">FA10DRAFT_274195</name>
</gene>
<dbReference type="OrthoDB" id="2405944at2759"/>
<dbReference type="Proteomes" id="UP000245768">
    <property type="component" value="Unassembled WGS sequence"/>
</dbReference>
<reference evidence="2" key="1">
    <citation type="journal article" date="2018" name="Mol. Biol. Evol.">
        <title>Broad Genomic Sampling Reveals a Smut Pathogenic Ancestry of the Fungal Clade Ustilaginomycotina.</title>
        <authorList>
            <person name="Kijpornyongpan T."/>
            <person name="Mondo S.J."/>
            <person name="Barry K."/>
            <person name="Sandor L."/>
            <person name="Lee J."/>
            <person name="Lipzen A."/>
            <person name="Pangilinan J."/>
            <person name="LaButti K."/>
            <person name="Hainaut M."/>
            <person name="Henrissat B."/>
            <person name="Grigoriev I.V."/>
            <person name="Spatafora J.W."/>
            <person name="Aime M.C."/>
        </authorList>
    </citation>
    <scope>NUCLEOTIDE SEQUENCE [LARGE SCALE GENOMIC DNA]</scope>
    <source>
        <strain evidence="2">MCA 4198</strain>
    </source>
</reference>
<keyword evidence="3" id="KW-1185">Reference proteome</keyword>
<dbReference type="GeneID" id="37045123"/>
<dbReference type="Gene3D" id="3.40.50.300">
    <property type="entry name" value="P-loop containing nucleotide triphosphate hydrolases"/>
    <property type="match status" value="1"/>
</dbReference>
<dbReference type="PANTHER" id="PTHR48419:SF1">
    <property type="entry name" value="SULFOTRANSFERASE DOMAIN-CONTAINING PROTEIN"/>
    <property type="match status" value="1"/>
</dbReference>
<feature type="region of interest" description="Disordered" evidence="1">
    <location>
        <begin position="301"/>
        <end position="331"/>
    </location>
</feature>
<dbReference type="Pfam" id="PF19798">
    <property type="entry name" value="Sulfotransfer_5"/>
    <property type="match status" value="1"/>
</dbReference>
<dbReference type="InParanoid" id="A0A316Z1N7"/>
<dbReference type="AlphaFoldDB" id="A0A316Z1N7"/>
<dbReference type="PANTHER" id="PTHR48419">
    <property type="entry name" value="SULFOTRANSFERASE DOMAIN-CONTAINING PROTEIN"/>
    <property type="match status" value="1"/>
</dbReference>
<evidence type="ECO:0000313" key="3">
    <source>
        <dbReference type="Proteomes" id="UP000245768"/>
    </source>
</evidence>